<dbReference type="Proteomes" id="UP001152759">
    <property type="component" value="Chromosome 1"/>
</dbReference>
<evidence type="ECO:0000259" key="10">
    <source>
        <dbReference type="Pfam" id="PF19283"/>
    </source>
</evidence>
<dbReference type="SUPFAM" id="SSF82171">
    <property type="entry name" value="DPP6 N-terminal domain-like"/>
    <property type="match status" value="1"/>
</dbReference>
<evidence type="ECO:0000256" key="5">
    <source>
        <dbReference type="ARBA" id="ARBA00012917"/>
    </source>
</evidence>
<protein>
    <recommendedName>
        <fullName evidence="5">acylaminoacyl-peptidase</fullName>
        <ecNumber evidence="5">3.4.19.1</ecNumber>
    </recommendedName>
</protein>
<evidence type="ECO:0000256" key="4">
    <source>
        <dbReference type="ARBA" id="ARBA00011881"/>
    </source>
</evidence>
<dbReference type="PANTHER" id="PTHR42776">
    <property type="entry name" value="SERINE PEPTIDASE S9 FAMILY MEMBER"/>
    <property type="match status" value="1"/>
</dbReference>
<keyword evidence="6" id="KW-0963">Cytoplasm</keyword>
<comment type="similarity">
    <text evidence="3">Belongs to the peptidase S9C family.</text>
</comment>
<keyword evidence="12" id="KW-1185">Reference proteome</keyword>
<comment type="catalytic activity">
    <reaction evidence="1">
        <text>Cleavage of an N-acetyl or N-formyl amino acid from the N-terminus of a polypeptide.</text>
        <dbReference type="EC" id="3.4.19.1"/>
    </reaction>
</comment>
<dbReference type="GO" id="GO:0008242">
    <property type="term" value="F:omega peptidase activity"/>
    <property type="evidence" value="ECO:0007669"/>
    <property type="project" value="UniProtKB-EC"/>
</dbReference>
<dbReference type="GO" id="GO:0006508">
    <property type="term" value="P:proteolysis"/>
    <property type="evidence" value="ECO:0007669"/>
    <property type="project" value="InterPro"/>
</dbReference>
<evidence type="ECO:0000313" key="12">
    <source>
        <dbReference type="Proteomes" id="UP001152759"/>
    </source>
</evidence>
<dbReference type="EC" id="3.4.19.1" evidence="5"/>
<dbReference type="InterPro" id="IPR001375">
    <property type="entry name" value="Peptidase_S9_cat"/>
</dbReference>
<reference evidence="11" key="1">
    <citation type="submission" date="2021-12" db="EMBL/GenBank/DDBJ databases">
        <authorList>
            <person name="King R."/>
        </authorList>
    </citation>
    <scope>NUCLEOTIDE SEQUENCE</scope>
</reference>
<dbReference type="Gene3D" id="3.40.50.1820">
    <property type="entry name" value="alpha/beta hydrolase"/>
    <property type="match status" value="1"/>
</dbReference>
<organism evidence="11 12">
    <name type="scientific">Bemisia tabaci</name>
    <name type="common">Sweetpotato whitefly</name>
    <name type="synonym">Aleurodes tabaci</name>
    <dbReference type="NCBI Taxonomy" id="7038"/>
    <lineage>
        <taxon>Eukaryota</taxon>
        <taxon>Metazoa</taxon>
        <taxon>Ecdysozoa</taxon>
        <taxon>Arthropoda</taxon>
        <taxon>Hexapoda</taxon>
        <taxon>Insecta</taxon>
        <taxon>Pterygota</taxon>
        <taxon>Neoptera</taxon>
        <taxon>Paraneoptera</taxon>
        <taxon>Hemiptera</taxon>
        <taxon>Sternorrhyncha</taxon>
        <taxon>Aleyrodoidea</taxon>
        <taxon>Aleyrodidae</taxon>
        <taxon>Aleyrodinae</taxon>
        <taxon>Bemisia</taxon>
    </lineage>
</organism>
<evidence type="ECO:0000256" key="7">
    <source>
        <dbReference type="ARBA" id="ARBA00022801"/>
    </source>
</evidence>
<feature type="domain" description="Acylamino-acid-releasing enzyme N-terminal" evidence="10">
    <location>
        <begin position="36"/>
        <end position="426"/>
    </location>
</feature>
<dbReference type="GO" id="GO:0004252">
    <property type="term" value="F:serine-type endopeptidase activity"/>
    <property type="evidence" value="ECO:0007669"/>
    <property type="project" value="TreeGrafter"/>
</dbReference>
<feature type="region of interest" description="Disordered" evidence="8">
    <location>
        <begin position="173"/>
        <end position="193"/>
    </location>
</feature>
<comment type="subcellular location">
    <subcellularLocation>
        <location evidence="2">Cytoplasm</location>
    </subcellularLocation>
</comment>
<name>A0A9N9ZYT7_BEMTA</name>
<dbReference type="InterPro" id="IPR045550">
    <property type="entry name" value="AARE_N"/>
</dbReference>
<evidence type="ECO:0000313" key="11">
    <source>
        <dbReference type="EMBL" id="CAH0380729.1"/>
    </source>
</evidence>
<keyword evidence="7" id="KW-0378">Hydrolase</keyword>
<evidence type="ECO:0000256" key="2">
    <source>
        <dbReference type="ARBA" id="ARBA00004496"/>
    </source>
</evidence>
<dbReference type="AlphaFoldDB" id="A0A9N9ZYT7"/>
<dbReference type="EMBL" id="OU963862">
    <property type="protein sequence ID" value="CAH0380729.1"/>
    <property type="molecule type" value="Genomic_DNA"/>
</dbReference>
<sequence>MINRLLRRVYSTMTVQVEEVVEVFRSVARHPAPTGATILKGNQGGFAIVSTWSQRSLEHGRRVKFQLTNLIDSSLNQPISTLPVDVSSVVLSSISKSEKLKAVVQEITAENSSKKYVLEIWRTHQLWRSFDLTALDVHGDIYYDRNFGCLEWSPCEKKLLFVAEAKKPKAEPFFKSKSGSKESESKPGEPKPLKGEEYVYREEWGEQLVGKHQSCLVVCDIESESISVCPGVPPEYCPGSAVWSPEGHIVGVCVQSTPRRLGLVYCSNRPSFIFQLTLDGSFKIISNKKMSAMSPRFSPDGKILVYLERVPTGAHRACMQIIKYHWPSGNSEVIFDIVSHQKTICNNNVFYGVFCDSLPKRCFSKDSKYVVFSTEQKFQVSSYILDIESGSLNQLVLNEKGSVQVLDVDEDLVVCAKSSFAVPFSLIVSHLSFDGITLWTPLTDWCQDASPSNLVVKYMSLTAPNSEEVNSFSAIYFGPESGEPQSVPLVVFPHGGPHVSVPDSFDVFSADFYTRLGFATLFPNYRGSTGQGQASVDYLLGKVGDTDVKDVHQATCEALKTFPCLNQNAVVLSGGSHGGFLVAHLSAQYPNFYKAVVSRNPALELSSMFMTSDIPDWCTTEAGFLYKGYTGDNAVWEKMRNVSPMKLVDKICAPTLFLIGKNDLRVPPSQGTALYHALRERNVETKMHVYADNHSLFTIPVELDSCINAALWLIQHIEVRKS</sequence>
<evidence type="ECO:0000256" key="8">
    <source>
        <dbReference type="SAM" id="MobiDB-lite"/>
    </source>
</evidence>
<accession>A0A9N9ZYT7</accession>
<dbReference type="Pfam" id="PF00326">
    <property type="entry name" value="Peptidase_S9"/>
    <property type="match status" value="1"/>
</dbReference>
<feature type="domain" description="Peptidase S9 prolyl oligopeptidase catalytic" evidence="9">
    <location>
        <begin position="505"/>
        <end position="693"/>
    </location>
</feature>
<dbReference type="InterPro" id="IPR029058">
    <property type="entry name" value="AB_hydrolase_fold"/>
</dbReference>
<dbReference type="Pfam" id="PF19283">
    <property type="entry name" value="APEH_N"/>
    <property type="match status" value="1"/>
</dbReference>
<comment type="subunit">
    <text evidence="4">Homotetramer.</text>
</comment>
<dbReference type="GO" id="GO:0005737">
    <property type="term" value="C:cytoplasm"/>
    <property type="evidence" value="ECO:0007669"/>
    <property type="project" value="UniProtKB-SubCell"/>
</dbReference>
<evidence type="ECO:0000256" key="3">
    <source>
        <dbReference type="ARBA" id="ARBA00010040"/>
    </source>
</evidence>
<gene>
    <name evidence="11" type="ORF">BEMITA_LOCUS447</name>
</gene>
<evidence type="ECO:0000256" key="6">
    <source>
        <dbReference type="ARBA" id="ARBA00022490"/>
    </source>
</evidence>
<dbReference type="PANTHER" id="PTHR42776:SF4">
    <property type="entry name" value="ACYLAMINO-ACID-RELEASING ENZYME"/>
    <property type="match status" value="1"/>
</dbReference>
<evidence type="ECO:0000256" key="1">
    <source>
        <dbReference type="ARBA" id="ARBA00000721"/>
    </source>
</evidence>
<evidence type="ECO:0000259" key="9">
    <source>
        <dbReference type="Pfam" id="PF00326"/>
    </source>
</evidence>
<proteinExistence type="inferred from homology"/>
<dbReference type="SUPFAM" id="SSF53474">
    <property type="entry name" value="alpha/beta-Hydrolases"/>
    <property type="match status" value="1"/>
</dbReference>